<evidence type="ECO:0000256" key="8">
    <source>
        <dbReference type="ARBA" id="ARBA00023136"/>
    </source>
</evidence>
<protein>
    <submittedName>
        <fullName evidence="10">Lethal 2 06225</fullName>
    </submittedName>
</protein>
<evidence type="ECO:0000256" key="4">
    <source>
        <dbReference type="ARBA" id="ARBA00022547"/>
    </source>
</evidence>
<dbReference type="GO" id="GO:0015986">
    <property type="term" value="P:proton motive force-driven ATP synthesis"/>
    <property type="evidence" value="ECO:0007669"/>
    <property type="project" value="InterPro"/>
</dbReference>
<dbReference type="GO" id="GO:0015078">
    <property type="term" value="F:proton transmembrane transporter activity"/>
    <property type="evidence" value="ECO:0007669"/>
    <property type="project" value="InterPro"/>
</dbReference>
<proteinExistence type="inferred from homology"/>
<dbReference type="AlphaFoldDB" id="A0A087VZ89"/>
<evidence type="ECO:0000256" key="7">
    <source>
        <dbReference type="ARBA" id="ARBA00023128"/>
    </source>
</evidence>
<keyword evidence="8" id="KW-0472">Membrane</keyword>
<dbReference type="eggNOG" id="KOG4103">
    <property type="taxonomic scope" value="Eukaryota"/>
</dbReference>
<keyword evidence="11" id="KW-1185">Reference proteome</keyword>
<name>A0A087VZ89_ECHMU</name>
<dbReference type="STRING" id="6211.A0A087VZ89"/>
<organism evidence="10 11">
    <name type="scientific">Echinococcus multilocularis</name>
    <name type="common">Fox tapeworm</name>
    <dbReference type="NCBI Taxonomy" id="6211"/>
    <lineage>
        <taxon>Eukaryota</taxon>
        <taxon>Metazoa</taxon>
        <taxon>Spiralia</taxon>
        <taxon>Lophotrochozoa</taxon>
        <taxon>Platyhelminthes</taxon>
        <taxon>Cestoda</taxon>
        <taxon>Eucestoda</taxon>
        <taxon>Cyclophyllidea</taxon>
        <taxon>Taeniidae</taxon>
        <taxon>Echinococcus</taxon>
    </lineage>
</organism>
<evidence type="ECO:0000256" key="3">
    <source>
        <dbReference type="ARBA" id="ARBA00022448"/>
    </source>
</evidence>
<evidence type="ECO:0000313" key="10">
    <source>
        <dbReference type="EMBL" id="CDI97473.1"/>
    </source>
</evidence>
<keyword evidence="5" id="KW-0375">Hydrogen ion transport</keyword>
<evidence type="ECO:0000256" key="6">
    <source>
        <dbReference type="ARBA" id="ARBA00023065"/>
    </source>
</evidence>
<sequence>MAKLLKWVVSAGPKYATLAYRYGMERGCPAIAKFYKYAKVELRPPTMSELTPALEEGKSIINFFKSGAWKQKTVKDFALDSAVAIEVLMWFFVGEIIGRRSLIGYKKVKGAYIVAH</sequence>
<keyword evidence="4" id="KW-0138">CF(0)</keyword>
<dbReference type="EMBL" id="LN902844">
    <property type="protein sequence ID" value="CDI97473.1"/>
    <property type="molecule type" value="Genomic_DNA"/>
</dbReference>
<dbReference type="GO" id="GO:0045259">
    <property type="term" value="C:proton-transporting ATP synthase complex"/>
    <property type="evidence" value="ECO:0007669"/>
    <property type="project" value="UniProtKB-KW"/>
</dbReference>
<dbReference type="Pfam" id="PF04718">
    <property type="entry name" value="ATP-synt_G"/>
    <property type="match status" value="1"/>
</dbReference>
<comment type="subcellular location">
    <subcellularLocation>
        <location evidence="1">Mitochondrion membrane</location>
    </subcellularLocation>
</comment>
<evidence type="ECO:0000256" key="9">
    <source>
        <dbReference type="ARBA" id="ARBA00023310"/>
    </source>
</evidence>
<keyword evidence="6" id="KW-0406">Ion transport</keyword>
<dbReference type="PANTHER" id="PTHR12386">
    <property type="entry name" value="ATP SYNTHASE SUBUNIT"/>
    <property type="match status" value="1"/>
</dbReference>
<dbReference type="Proteomes" id="UP000017246">
    <property type="component" value="Unassembled WGS sequence"/>
</dbReference>
<dbReference type="GO" id="GO:0031966">
    <property type="term" value="C:mitochondrial membrane"/>
    <property type="evidence" value="ECO:0007669"/>
    <property type="project" value="UniProtKB-SubCell"/>
</dbReference>
<evidence type="ECO:0000256" key="5">
    <source>
        <dbReference type="ARBA" id="ARBA00022781"/>
    </source>
</evidence>
<comment type="similarity">
    <text evidence="2">Belongs to the ATPase g subunit family.</text>
</comment>
<dbReference type="OMA" id="KSGAWKN"/>
<evidence type="ECO:0000256" key="2">
    <source>
        <dbReference type="ARBA" id="ARBA00005699"/>
    </source>
</evidence>
<reference evidence="10" key="1">
    <citation type="journal article" date="2013" name="Nature">
        <title>The genomes of four tapeworm species reveal adaptations to parasitism.</title>
        <authorList>
            <person name="Tsai I.J."/>
            <person name="Zarowiecki M."/>
            <person name="Holroyd N."/>
            <person name="Garciarrubio A."/>
            <person name="Sanchez-Flores A."/>
            <person name="Brooks K.L."/>
            <person name="Tracey A."/>
            <person name="Bobes R.J."/>
            <person name="Fragoso G."/>
            <person name="Sciutto E."/>
            <person name="Aslett M."/>
            <person name="Beasley H."/>
            <person name="Bennett H.M."/>
            <person name="Cai J."/>
            <person name="Camicia F."/>
            <person name="Clark R."/>
            <person name="Cucher M."/>
            <person name="De Silva N."/>
            <person name="Day T.A."/>
            <person name="Deplazes P."/>
            <person name="Estrada K."/>
            <person name="Fernandez C."/>
            <person name="Holland P.W."/>
            <person name="Hou J."/>
            <person name="Hu S."/>
            <person name="Huckvale T."/>
            <person name="Hung S.S."/>
            <person name="Kamenetzky L."/>
            <person name="Keane J.A."/>
            <person name="Kiss F."/>
            <person name="Koziol U."/>
            <person name="Lambert O."/>
            <person name="Liu K."/>
            <person name="Luo X."/>
            <person name="Luo Y."/>
            <person name="Macchiaroli N."/>
            <person name="Nichol S."/>
            <person name="Paps J."/>
            <person name="Parkinson J."/>
            <person name="Pouchkina-Stantcheva N."/>
            <person name="Riddiford N."/>
            <person name="Rosenzvit M."/>
            <person name="Salinas G."/>
            <person name="Wasmuth J.D."/>
            <person name="Zamanian M."/>
            <person name="Zheng Y."/>
            <person name="Cai X."/>
            <person name="Soberon X."/>
            <person name="Olson P.D."/>
            <person name="Laclette J.P."/>
            <person name="Brehm K."/>
            <person name="Berriman M."/>
            <person name="Garciarrubio A."/>
            <person name="Bobes R.J."/>
            <person name="Fragoso G."/>
            <person name="Sanchez-Flores A."/>
            <person name="Estrada K."/>
            <person name="Cevallos M.A."/>
            <person name="Morett E."/>
            <person name="Gonzalez V."/>
            <person name="Portillo T."/>
            <person name="Ochoa-Leyva A."/>
            <person name="Jose M.V."/>
            <person name="Sciutto E."/>
            <person name="Landa A."/>
            <person name="Jimenez L."/>
            <person name="Valdes V."/>
            <person name="Carrero J.C."/>
            <person name="Larralde C."/>
            <person name="Morales-Montor J."/>
            <person name="Limon-Lason J."/>
            <person name="Soberon X."/>
            <person name="Laclette J.P."/>
        </authorList>
    </citation>
    <scope>NUCLEOTIDE SEQUENCE [LARGE SCALE GENOMIC DNA]</scope>
</reference>
<gene>
    <name evidence="10" type="ORF">EmuJ_000125000</name>
</gene>
<accession>A0A087VZ89</accession>
<reference evidence="10" key="2">
    <citation type="submission" date="2015-11" db="EMBL/GenBank/DDBJ databases">
        <authorList>
            <person name="Zhang Y."/>
            <person name="Guo Z."/>
        </authorList>
    </citation>
    <scope>NUCLEOTIDE SEQUENCE</scope>
</reference>
<evidence type="ECO:0000256" key="1">
    <source>
        <dbReference type="ARBA" id="ARBA00004325"/>
    </source>
</evidence>
<dbReference type="OrthoDB" id="437at2759"/>
<dbReference type="InterPro" id="IPR006808">
    <property type="entry name" value="ATP_synth_F0_gsu_mt"/>
</dbReference>
<keyword evidence="3" id="KW-0813">Transport</keyword>
<keyword evidence="7" id="KW-0496">Mitochondrion</keyword>
<evidence type="ECO:0000313" key="11">
    <source>
        <dbReference type="Proteomes" id="UP000017246"/>
    </source>
</evidence>
<keyword evidence="9" id="KW-0066">ATP synthesis</keyword>